<keyword evidence="2" id="KW-1185">Reference proteome</keyword>
<dbReference type="AlphaFoldDB" id="A0AAN5D7A4"/>
<organism evidence="1 2">
    <name type="scientific">Pristionchus mayeri</name>
    <dbReference type="NCBI Taxonomy" id="1317129"/>
    <lineage>
        <taxon>Eukaryota</taxon>
        <taxon>Metazoa</taxon>
        <taxon>Ecdysozoa</taxon>
        <taxon>Nematoda</taxon>
        <taxon>Chromadorea</taxon>
        <taxon>Rhabditida</taxon>
        <taxon>Rhabditina</taxon>
        <taxon>Diplogasteromorpha</taxon>
        <taxon>Diplogasteroidea</taxon>
        <taxon>Neodiplogasteridae</taxon>
        <taxon>Pristionchus</taxon>
    </lineage>
</organism>
<name>A0AAN5D7A4_9BILA</name>
<accession>A0AAN5D7A4</accession>
<proteinExistence type="predicted"/>
<dbReference type="Proteomes" id="UP001328107">
    <property type="component" value="Unassembled WGS sequence"/>
</dbReference>
<gene>
    <name evidence="1" type="ORF">PMAYCL1PPCAC_27911</name>
</gene>
<evidence type="ECO:0000313" key="2">
    <source>
        <dbReference type="Proteomes" id="UP001328107"/>
    </source>
</evidence>
<comment type="caution">
    <text evidence="1">The sequence shown here is derived from an EMBL/GenBank/DDBJ whole genome shotgun (WGS) entry which is preliminary data.</text>
</comment>
<feature type="non-terminal residue" evidence="1">
    <location>
        <position position="1"/>
    </location>
</feature>
<reference evidence="2" key="1">
    <citation type="submission" date="2022-10" db="EMBL/GenBank/DDBJ databases">
        <title>Genome assembly of Pristionchus species.</title>
        <authorList>
            <person name="Yoshida K."/>
            <person name="Sommer R.J."/>
        </authorList>
    </citation>
    <scope>NUCLEOTIDE SEQUENCE [LARGE SCALE GENOMIC DNA]</scope>
    <source>
        <strain evidence="2">RS5460</strain>
    </source>
</reference>
<dbReference type="EMBL" id="BTRK01000006">
    <property type="protein sequence ID" value="GMR57716.1"/>
    <property type="molecule type" value="Genomic_DNA"/>
</dbReference>
<protein>
    <submittedName>
        <fullName evidence="1">Uncharacterized protein</fullName>
    </submittedName>
</protein>
<feature type="non-terminal residue" evidence="1">
    <location>
        <position position="67"/>
    </location>
</feature>
<evidence type="ECO:0000313" key="1">
    <source>
        <dbReference type="EMBL" id="GMR57716.1"/>
    </source>
</evidence>
<sequence>EVDLKNTEAGLKVEIDLYLFYDLANLGMGRFKMSMEDDEPTMEITLAGAEDPIIEQTSGSALSFLLI</sequence>